<feature type="transmembrane region" description="Helical" evidence="5">
    <location>
        <begin position="30"/>
        <end position="51"/>
    </location>
</feature>
<dbReference type="RefSeq" id="WP_088619271.1">
    <property type="nucleotide sequence ID" value="NZ_CP022129.1"/>
</dbReference>
<dbReference type="Proteomes" id="UP000197019">
    <property type="component" value="Chromosome"/>
</dbReference>
<reference evidence="7 8" key="1">
    <citation type="submission" date="2017-06" db="EMBL/GenBank/DDBJ databases">
        <title>Genome Sequencing of the methanotroph Methylovulum psychrotolerants str. HV10-M2 isolated from a high-altitude environment.</title>
        <authorList>
            <person name="Mateos-Rivera A."/>
        </authorList>
    </citation>
    <scope>NUCLEOTIDE SEQUENCE [LARGE SCALE GENOMIC DNA]</scope>
    <source>
        <strain evidence="7 8">HV10_M2</strain>
    </source>
</reference>
<keyword evidence="3 5" id="KW-1133">Transmembrane helix</keyword>
<organism evidence="7 8">
    <name type="scientific">Methylovulum psychrotolerans</name>
    <dbReference type="NCBI Taxonomy" id="1704499"/>
    <lineage>
        <taxon>Bacteria</taxon>
        <taxon>Pseudomonadati</taxon>
        <taxon>Pseudomonadota</taxon>
        <taxon>Gammaproteobacteria</taxon>
        <taxon>Methylococcales</taxon>
        <taxon>Methylococcaceae</taxon>
        <taxon>Methylovulum</taxon>
    </lineage>
</organism>
<evidence type="ECO:0000256" key="2">
    <source>
        <dbReference type="ARBA" id="ARBA00022692"/>
    </source>
</evidence>
<evidence type="ECO:0000256" key="3">
    <source>
        <dbReference type="ARBA" id="ARBA00022989"/>
    </source>
</evidence>
<dbReference type="InterPro" id="IPR010652">
    <property type="entry name" value="DUF1232"/>
</dbReference>
<accession>A0A1Z4BYR5</accession>
<dbReference type="KEGG" id="mpsy:CEK71_10110"/>
<evidence type="ECO:0000313" key="7">
    <source>
        <dbReference type="EMBL" id="ASF46399.1"/>
    </source>
</evidence>
<dbReference type="Pfam" id="PF06803">
    <property type="entry name" value="DUF1232"/>
    <property type="match status" value="1"/>
</dbReference>
<protein>
    <recommendedName>
        <fullName evidence="6">DUF1232 domain-containing protein</fullName>
    </recommendedName>
</protein>
<feature type="domain" description="DUF1232" evidence="6">
    <location>
        <begin position="58"/>
        <end position="90"/>
    </location>
</feature>
<keyword evidence="8" id="KW-1185">Reference proteome</keyword>
<evidence type="ECO:0000256" key="4">
    <source>
        <dbReference type="ARBA" id="ARBA00023136"/>
    </source>
</evidence>
<gene>
    <name evidence="7" type="ORF">CEK71_10110</name>
</gene>
<evidence type="ECO:0000313" key="8">
    <source>
        <dbReference type="Proteomes" id="UP000197019"/>
    </source>
</evidence>
<name>A0A1Z4BYR5_9GAMM</name>
<dbReference type="AlphaFoldDB" id="A0A1Z4BYR5"/>
<keyword evidence="2 5" id="KW-0812">Transmembrane</keyword>
<dbReference type="EMBL" id="CP022129">
    <property type="protein sequence ID" value="ASF46399.1"/>
    <property type="molecule type" value="Genomic_DNA"/>
</dbReference>
<evidence type="ECO:0000256" key="1">
    <source>
        <dbReference type="ARBA" id="ARBA00004127"/>
    </source>
</evidence>
<sequence length="109" mass="12349">MNSAVYVLPVVAAVYLFYRVWKSYRVDPDAFMTVLTFKAFSFFFTVLRYVFHIGKGLLVLLLSAVYAISPIDFIPDVILGLGQIDDGLALVGSFVYFFKQTVTFPRSDK</sequence>
<feature type="transmembrane region" description="Helical" evidence="5">
    <location>
        <begin position="6"/>
        <end position="21"/>
    </location>
</feature>
<keyword evidence="4 5" id="KW-0472">Membrane</keyword>
<dbReference type="GO" id="GO:0012505">
    <property type="term" value="C:endomembrane system"/>
    <property type="evidence" value="ECO:0007669"/>
    <property type="project" value="UniProtKB-SubCell"/>
</dbReference>
<evidence type="ECO:0000259" key="6">
    <source>
        <dbReference type="Pfam" id="PF06803"/>
    </source>
</evidence>
<feature type="transmembrane region" description="Helical" evidence="5">
    <location>
        <begin position="57"/>
        <end position="74"/>
    </location>
</feature>
<evidence type="ECO:0000256" key="5">
    <source>
        <dbReference type="SAM" id="Phobius"/>
    </source>
</evidence>
<comment type="subcellular location">
    <subcellularLocation>
        <location evidence="1">Endomembrane system</location>
        <topology evidence="1">Multi-pass membrane protein</topology>
    </subcellularLocation>
</comment>
<proteinExistence type="predicted"/>